<sequence>MTTFKEIYDCFLGKITDDMYLEWTEENTYADLKNILLDSLPAFEFPKFALYDYNLDLNRYNIDLTKEEINIIAISMYNTWLQRQIASVENTRMKYSGADFKMTSQANHLDKLIKLKQEAERQFLHAQRLYCRRI</sequence>
<accession>A0A8S5V978</accession>
<proteinExistence type="predicted"/>
<keyword evidence="1" id="KW-0175">Coiled coil</keyword>
<evidence type="ECO:0000256" key="1">
    <source>
        <dbReference type="SAM" id="Coils"/>
    </source>
</evidence>
<feature type="coiled-coil region" evidence="1">
    <location>
        <begin position="102"/>
        <end position="129"/>
    </location>
</feature>
<organism evidence="2">
    <name type="scientific">Siphoviridae sp. ct2D011</name>
    <dbReference type="NCBI Taxonomy" id="2825314"/>
    <lineage>
        <taxon>Viruses</taxon>
        <taxon>Duplodnaviria</taxon>
        <taxon>Heunggongvirae</taxon>
        <taxon>Uroviricota</taxon>
        <taxon>Caudoviricetes</taxon>
    </lineage>
</organism>
<protein>
    <submittedName>
        <fullName evidence="2">Uncharacterized protein</fullName>
    </submittedName>
</protein>
<reference evidence="2" key="1">
    <citation type="journal article" date="2021" name="Proc. Natl. Acad. Sci. U.S.A.">
        <title>A Catalog of Tens of Thousands of Viruses from Human Metagenomes Reveals Hidden Associations with Chronic Diseases.</title>
        <authorList>
            <person name="Tisza M.J."/>
            <person name="Buck C.B."/>
        </authorList>
    </citation>
    <scope>NUCLEOTIDE SEQUENCE</scope>
    <source>
        <strain evidence="2">Ct2D011</strain>
    </source>
</reference>
<name>A0A8S5V978_9CAUD</name>
<dbReference type="EMBL" id="BK016226">
    <property type="protein sequence ID" value="DAG03277.1"/>
    <property type="molecule type" value="Genomic_DNA"/>
</dbReference>
<evidence type="ECO:0000313" key="2">
    <source>
        <dbReference type="EMBL" id="DAG03277.1"/>
    </source>
</evidence>